<sequence>MKVFFITRTATKQVYSIVFFFVNIPRNHVVAYAMIYIIGCFTGFEKLGELTSLKSLNLTVNNLKGTIYINDLKGLNNLEQLDISDNQFDGFITHSGFERLSVLGKLELLRLDWNSFNNGILPSLGVISSLKILSLHGNYLNGSINIGEFCKMNNLKELDLSDNSIEDIKGFERLSVLGKLELLRLDFNLFNNSILPSLGVLSSLKTLSLYENHLNGSIDIGELHNMRNLEELDLSYNGVDNIKGVKSLSKLKILDLKYNNFHASILRSLDAPLSLKTLNLRWIELKGPVTSNGLDGLKHIQDLYLDYSSIDKSFLYNVGVMSSLRVLTLRGIRFNGSLPDQGWSKLSYLQELDLSENGFNETLPSCFGDLTSIRLLDLSSNQFTGNIALSPLINLTTLEFLFLSYNNFEIPPSFVSFFNHSKLKVLLGDNNRLSDQIESQTWTPRFQLQVFSLSNCGSNKRGMKLPQFLFYQYDLRMVDLSNSTLVGMFPVWLLKNNTQLQVLTLTKGHLIGPFLLPSYPSPFVSSVDISDNHLEGQIPTNIGLIFPNLRNLNMSTNLFQGYIPIFLEDMHSLEVLDLSNNNLSGQIPEHLTIKFPKLQFLKLSNNNLSGLIRLSFVNLTSLSYLYLDNNHFMGKFPNNICFPPFLLAIGISNNHMSGELPRWIGNMSYLLGINMFSNNLEGPIPIELCELDSLEFLDLSDNNLSGSIPSCFKKSKMRHVHLNQNKLKGPLTFAFGNCSSLVTLDISDNNLSGIIPSWIATLSQLSILLLKLNNFEGEIPIQLCQLKQLSILDLSQNNFYGPIPHCFVDIPFGTTHTKSSVEADSWFGNILYPFWEFVKGSKSLGEHNMLNYDNYRFRFLDIQQQVEFTTKHGIYAYKGNILDYMSGVDLSCNHFTGEIPIEVGKLSNIHALNLSHNNLTGSIPTTFSDLRQIESLDLSYNNLNGRIPQLIELSNLEVFSVAYNNLSGPTPERKAQFATFEESSYEGNSLLCGLPLKTNCLGTIPTLTTPKVLDGEVDYDGFIDMEVFYVSFLVSYIIVLMGIVAVLFINPHWRRAWFHLIEVCMTTWYYFVLDNFMKFLSNRSV</sequence>
<name>A0ACC0H192_9ERIC</name>
<accession>A0ACC0H192</accession>
<gene>
    <name evidence="1" type="ORF">LOK49_LG07G01215</name>
</gene>
<dbReference type="Proteomes" id="UP001060215">
    <property type="component" value="Chromosome 7"/>
</dbReference>
<comment type="caution">
    <text evidence="1">The sequence shown here is derived from an EMBL/GenBank/DDBJ whole genome shotgun (WGS) entry which is preliminary data.</text>
</comment>
<reference evidence="1 2" key="1">
    <citation type="journal article" date="2022" name="Plant J.">
        <title>Chromosome-level genome of Camellia lanceoleosa provides a valuable resource for understanding genome evolution and self-incompatibility.</title>
        <authorList>
            <person name="Gong W."/>
            <person name="Xiao S."/>
            <person name="Wang L."/>
            <person name="Liao Z."/>
            <person name="Chang Y."/>
            <person name="Mo W."/>
            <person name="Hu G."/>
            <person name="Li W."/>
            <person name="Zhao G."/>
            <person name="Zhu H."/>
            <person name="Hu X."/>
            <person name="Ji K."/>
            <person name="Xiang X."/>
            <person name="Song Q."/>
            <person name="Yuan D."/>
            <person name="Jin S."/>
            <person name="Zhang L."/>
        </authorList>
    </citation>
    <scope>NUCLEOTIDE SEQUENCE [LARGE SCALE GENOMIC DNA]</scope>
    <source>
        <strain evidence="1">SQ_2022a</strain>
    </source>
</reference>
<evidence type="ECO:0000313" key="1">
    <source>
        <dbReference type="EMBL" id="KAI8006562.1"/>
    </source>
</evidence>
<protein>
    <submittedName>
        <fullName evidence="1">Receptor-like protein 1</fullName>
    </submittedName>
</protein>
<evidence type="ECO:0000313" key="2">
    <source>
        <dbReference type="Proteomes" id="UP001060215"/>
    </source>
</evidence>
<organism evidence="1 2">
    <name type="scientific">Camellia lanceoleosa</name>
    <dbReference type="NCBI Taxonomy" id="1840588"/>
    <lineage>
        <taxon>Eukaryota</taxon>
        <taxon>Viridiplantae</taxon>
        <taxon>Streptophyta</taxon>
        <taxon>Embryophyta</taxon>
        <taxon>Tracheophyta</taxon>
        <taxon>Spermatophyta</taxon>
        <taxon>Magnoliopsida</taxon>
        <taxon>eudicotyledons</taxon>
        <taxon>Gunneridae</taxon>
        <taxon>Pentapetalae</taxon>
        <taxon>asterids</taxon>
        <taxon>Ericales</taxon>
        <taxon>Theaceae</taxon>
        <taxon>Camellia</taxon>
    </lineage>
</organism>
<proteinExistence type="predicted"/>
<keyword evidence="2" id="KW-1185">Reference proteome</keyword>
<dbReference type="EMBL" id="CM045764">
    <property type="protein sequence ID" value="KAI8006562.1"/>
    <property type="molecule type" value="Genomic_DNA"/>
</dbReference>